<dbReference type="Proteomes" id="UP001642409">
    <property type="component" value="Unassembled WGS sequence"/>
</dbReference>
<dbReference type="InterPro" id="IPR032675">
    <property type="entry name" value="LRR_dom_sf"/>
</dbReference>
<keyword evidence="5" id="KW-1185">Reference proteome</keyword>
<protein>
    <submittedName>
        <fullName evidence="3">Leucine rich repeats-containing protein</fullName>
    </submittedName>
    <submittedName>
        <fullName evidence="4">Leucine_rich repeats-containing protein</fullName>
    </submittedName>
</protein>
<evidence type="ECO:0000313" key="3">
    <source>
        <dbReference type="EMBL" id="CAI9962243.1"/>
    </source>
</evidence>
<accession>A0AA86QQB2</accession>
<reference evidence="4 5" key="2">
    <citation type="submission" date="2024-07" db="EMBL/GenBank/DDBJ databases">
        <authorList>
            <person name="Akdeniz Z."/>
        </authorList>
    </citation>
    <scope>NUCLEOTIDE SEQUENCE [LARGE SCALE GENOMIC DNA]</scope>
</reference>
<keyword evidence="1" id="KW-0433">Leucine-rich repeat</keyword>
<keyword evidence="2" id="KW-0677">Repeat</keyword>
<sequence length="1367" mass="158122">MQGNADLQLKRCLVTNQMRFTDICAMDAIHFESDNIQLAQLDKVPTQAESIIFRGCSLYSCKGLKFHAHLTHLDLSSNYLQSLPGLSGLNLIYVDLSNNFLTNASVLAQNVRIKTLKVNNNLIFELNFVENFEDLVQLEFENNQVQGLKQIINSKNFNPKWLSKQQIISKEQVMDILGINEEESCKYLKECESWAHIAAMLIKYRDKVNGDSLVINNDQQLKQFGFVKYFKITKLTVNKCNQINFTEAPQNLKQLSVCISKIQSLEGIQQFQQLEALTLRCNDLHRIQNEISLVAELINLKSLDLAQNDLEEVCSFEKISCLLSLDLSENKLKKINMQANFQLLKNLDISYNLLEQIDEIKEIFSLEQLNIANNKIKNINCLNQLTNLIYFNLTSNRIISIKVCLCMKSLKDLRTNENIIYDINEITKHQNSSSKWIAEQYYPTDDEIKEFFNCNDEDLPKKKLELFDKKYQANYGPEMVLQYGKSIVKESLEIKKDENLSSVDFVDLLKVKTLTIIECKNIRFGPHPTQVQHLKVSNCQLTKVMYLDQITQLVSLDLSCNALRFVSEVGELVLLKQLILKDNKIAYIENWISELKVLEHLDIGNNKLLTVKQLLDLKQLVTVELQGNMALDIDYLKRHKNFQQSWKSVQASADVQDYEYYLGENRNDEMIQYKMKQLQLEKYNLDNAAKYENLINNQELVIHGDRYLCDLGFIDPINNFVQRNTNILVVQYCQNVDTQNIPRNLTKLQLNNNGLTRINGLEFVLHLTSVNLSQNNLSDVQQLQNLVHVEELFINDNKINGLDCLEKLTALKTLEVKNNKLFEINVVRFWVQVFNLSVDGNIINDFAALFNHPNYKPMWISKQIVANATDIKQHLGQNTSQEQIDAELLKYNNYSAEKRKVDQDQIQAFKKKIKSNCLEIADNTEIQDLNFLNLFKLAQLTLRNCVNVKFDYACNVTILSVTHSGLSELNGIQQMSQLQTLDLSNNQLQNASLLSQLVNLQALTLTNNKLLEVFFISELPQLKQLVLNKNMIYHWETVRNHQNFNQSWLVPQNKPTENDIINRFGEEMLKNEKQTLQTQFMEPNQIEEEKMISRYQNNVQIKVQITVFNATLIQQEQIGQIRNCEHESLGNNVRLTCSQLECQNITNIIKEINTELKIEMEEFKYLEIQNENELENLSSVNGLNIHKLVVENCENVKFHKVGNVKVLHVKWCKLQNLEGIQNWNQLQELDLSGNKLQNITQLEKLTKLKVLTLSGNEIINIECLKELVNLTTLSVSSNQIISIESLKNLINLTTANLYQNKIQNIEPLRELVNLTHLNIYSNQINSIDSLKELTNLIKLDISKNKIKDFIQIQNHPNFSQYKISSQK</sequence>
<dbReference type="SMART" id="SM00364">
    <property type="entry name" value="LRR_BAC"/>
    <property type="match status" value="8"/>
</dbReference>
<dbReference type="SUPFAM" id="SSF52058">
    <property type="entry name" value="L domain-like"/>
    <property type="match status" value="4"/>
</dbReference>
<dbReference type="Gene3D" id="3.80.10.10">
    <property type="entry name" value="Ribonuclease Inhibitor"/>
    <property type="match status" value="6"/>
</dbReference>
<evidence type="ECO:0000256" key="2">
    <source>
        <dbReference type="ARBA" id="ARBA00022737"/>
    </source>
</evidence>
<dbReference type="InterPro" id="IPR050836">
    <property type="entry name" value="SDS22/Internalin_LRR"/>
</dbReference>
<dbReference type="EMBL" id="CAXDID020000007">
    <property type="protein sequence ID" value="CAL5976750.1"/>
    <property type="molecule type" value="Genomic_DNA"/>
</dbReference>
<dbReference type="InterPro" id="IPR003591">
    <property type="entry name" value="Leu-rich_rpt_typical-subtyp"/>
</dbReference>
<gene>
    <name evidence="4" type="ORF">HINF_LOCUS3972</name>
    <name evidence="3" type="ORF">HINF_LOCUS49888</name>
</gene>
<evidence type="ECO:0000313" key="4">
    <source>
        <dbReference type="EMBL" id="CAL5976750.1"/>
    </source>
</evidence>
<reference evidence="3" key="1">
    <citation type="submission" date="2023-06" db="EMBL/GenBank/DDBJ databases">
        <authorList>
            <person name="Kurt Z."/>
        </authorList>
    </citation>
    <scope>NUCLEOTIDE SEQUENCE</scope>
</reference>
<dbReference type="PRINTS" id="PR00019">
    <property type="entry name" value="LEURICHRPT"/>
</dbReference>
<dbReference type="SMART" id="SM00369">
    <property type="entry name" value="LRR_TYP"/>
    <property type="match status" value="13"/>
</dbReference>
<name>A0AA86QQB2_9EUKA</name>
<dbReference type="PROSITE" id="PS51450">
    <property type="entry name" value="LRR"/>
    <property type="match status" value="12"/>
</dbReference>
<evidence type="ECO:0000256" key="1">
    <source>
        <dbReference type="ARBA" id="ARBA00022614"/>
    </source>
</evidence>
<dbReference type="InterPro" id="IPR001611">
    <property type="entry name" value="Leu-rich_rpt"/>
</dbReference>
<comment type="caution">
    <text evidence="3">The sequence shown here is derived from an EMBL/GenBank/DDBJ whole genome shotgun (WGS) entry which is preliminary data.</text>
</comment>
<dbReference type="EMBL" id="CATOUU010000952">
    <property type="protein sequence ID" value="CAI9962243.1"/>
    <property type="molecule type" value="Genomic_DNA"/>
</dbReference>
<dbReference type="PANTHER" id="PTHR46652:SF3">
    <property type="entry name" value="LEUCINE-RICH REPEAT-CONTAINING PROTEIN 9"/>
    <property type="match status" value="1"/>
</dbReference>
<dbReference type="Pfam" id="PF12799">
    <property type="entry name" value="LRR_4"/>
    <property type="match status" value="1"/>
</dbReference>
<dbReference type="PANTHER" id="PTHR46652">
    <property type="entry name" value="LEUCINE-RICH REPEAT AND IQ DOMAIN-CONTAINING PROTEIN 1-RELATED"/>
    <property type="match status" value="1"/>
</dbReference>
<dbReference type="InterPro" id="IPR025875">
    <property type="entry name" value="Leu-rich_rpt_4"/>
</dbReference>
<organism evidence="3">
    <name type="scientific">Hexamita inflata</name>
    <dbReference type="NCBI Taxonomy" id="28002"/>
    <lineage>
        <taxon>Eukaryota</taxon>
        <taxon>Metamonada</taxon>
        <taxon>Diplomonadida</taxon>
        <taxon>Hexamitidae</taxon>
        <taxon>Hexamitinae</taxon>
        <taxon>Hexamita</taxon>
    </lineage>
</organism>
<evidence type="ECO:0000313" key="5">
    <source>
        <dbReference type="Proteomes" id="UP001642409"/>
    </source>
</evidence>
<proteinExistence type="predicted"/>
<dbReference type="SMART" id="SM00365">
    <property type="entry name" value="LRR_SD22"/>
    <property type="match status" value="17"/>
</dbReference>